<keyword evidence="3" id="KW-1185">Reference proteome</keyword>
<dbReference type="AlphaFoldDB" id="A0A423XMD5"/>
<proteinExistence type="predicted"/>
<name>A0A423XMD5_9PEZI</name>
<accession>A0A423XMD5</accession>
<protein>
    <submittedName>
        <fullName evidence="2">Uncharacterized protein</fullName>
    </submittedName>
</protein>
<reference evidence="2 3" key="1">
    <citation type="submission" date="2015-09" db="EMBL/GenBank/DDBJ databases">
        <title>Host preference determinants of Valsa canker pathogens revealed by comparative genomics.</title>
        <authorList>
            <person name="Yin Z."/>
            <person name="Huang L."/>
        </authorList>
    </citation>
    <scope>NUCLEOTIDE SEQUENCE [LARGE SCALE GENOMIC DNA]</scope>
    <source>
        <strain evidence="2 3">SXYLt</strain>
    </source>
</reference>
<dbReference type="InParanoid" id="A0A423XMD5"/>
<dbReference type="EMBL" id="LKEB01000003">
    <property type="protein sequence ID" value="ROW17333.1"/>
    <property type="molecule type" value="Genomic_DNA"/>
</dbReference>
<gene>
    <name evidence="2" type="ORF">VPNG_01324</name>
</gene>
<evidence type="ECO:0000313" key="3">
    <source>
        <dbReference type="Proteomes" id="UP000285146"/>
    </source>
</evidence>
<evidence type="ECO:0000256" key="1">
    <source>
        <dbReference type="SAM" id="MobiDB-lite"/>
    </source>
</evidence>
<evidence type="ECO:0000313" key="2">
    <source>
        <dbReference type="EMBL" id="ROW17333.1"/>
    </source>
</evidence>
<sequence length="565" mass="63480">MIAPSHVMEHSNSKHTCGCRASSRHPADSPRLEPAADISEALVNFTPDGRRVPSYFWGKEWREEGGFKPQPRYRGYEEARTLGGDGQWKDIESTIQDGLVAINKIYATIDDSESGLKHDPTQPALKSNGSHSTLGIVNIRLSEELLLWRREQHSQGRILPGKSLGMKRASDEVIHILGAENWPAPLLTNNVLFGTGWTNMLIGAYDPQTLYSNYRCDMAFFYEHGYHKVFPEFEKAITESAADRTARDTPLGAERRDAVNLGLMYIRGKANLEEKYYAQLVGKTARLDRRTAHVICFCEASLTGLAYEAIGRGFDPAAIFDDMVFSSPGTDVVDVGSDFNNCEVMNSFLNTADITDTGVVSEEALRRVYDAYAATGARCLTERWWEPLTNINSLLYTWHILNNRHHFLRRVVLGWSKVRRDEDKGGQREADFDEVFDENYHTTGFSRPLAAACDGRDSCDAVQQLLDKVGTDKRDFLRKLWSCLVERPLSYARAGIVDPASEESIIQSLAVILAQAYHDGLILEQQWLIAHAYHHAWQVNYLMEAAMFGSVLDDESLSGTLDRAN</sequence>
<comment type="caution">
    <text evidence="2">The sequence shown here is derived from an EMBL/GenBank/DDBJ whole genome shotgun (WGS) entry which is preliminary data.</text>
</comment>
<feature type="region of interest" description="Disordered" evidence="1">
    <location>
        <begin position="1"/>
        <end position="32"/>
    </location>
</feature>
<dbReference type="Proteomes" id="UP000285146">
    <property type="component" value="Unassembled WGS sequence"/>
</dbReference>
<organism evidence="2 3">
    <name type="scientific">Cytospora leucostoma</name>
    <dbReference type="NCBI Taxonomy" id="1230097"/>
    <lineage>
        <taxon>Eukaryota</taxon>
        <taxon>Fungi</taxon>
        <taxon>Dikarya</taxon>
        <taxon>Ascomycota</taxon>
        <taxon>Pezizomycotina</taxon>
        <taxon>Sordariomycetes</taxon>
        <taxon>Sordariomycetidae</taxon>
        <taxon>Diaporthales</taxon>
        <taxon>Cytosporaceae</taxon>
        <taxon>Cytospora</taxon>
    </lineage>
</organism>
<dbReference type="OrthoDB" id="640151at2759"/>